<dbReference type="InterPro" id="IPR013762">
    <property type="entry name" value="Integrase-like_cat_sf"/>
</dbReference>
<dbReference type="RefSeq" id="WP_344506206.1">
    <property type="nucleotide sequence ID" value="NZ_BAAAQD010000014.1"/>
</dbReference>
<dbReference type="Pfam" id="PF00589">
    <property type="entry name" value="Phage_integrase"/>
    <property type="match status" value="1"/>
</dbReference>
<evidence type="ECO:0000256" key="1">
    <source>
        <dbReference type="ARBA" id="ARBA00023172"/>
    </source>
</evidence>
<feature type="domain" description="Tyr recombinase" evidence="3">
    <location>
        <begin position="1"/>
        <end position="104"/>
    </location>
</feature>
<feature type="region of interest" description="Disordered" evidence="2">
    <location>
        <begin position="1"/>
        <end position="30"/>
    </location>
</feature>
<comment type="caution">
    <text evidence="4">The sequence shown here is derived from an EMBL/GenBank/DDBJ whole genome shotgun (WGS) entry which is preliminary data.</text>
</comment>
<proteinExistence type="predicted"/>
<keyword evidence="5" id="KW-1185">Reference proteome</keyword>
<organism evidence="4 5">
    <name type="scientific">Dactylosporangium maewongense</name>
    <dbReference type="NCBI Taxonomy" id="634393"/>
    <lineage>
        <taxon>Bacteria</taxon>
        <taxon>Bacillati</taxon>
        <taxon>Actinomycetota</taxon>
        <taxon>Actinomycetes</taxon>
        <taxon>Micromonosporales</taxon>
        <taxon>Micromonosporaceae</taxon>
        <taxon>Dactylosporangium</taxon>
    </lineage>
</organism>
<evidence type="ECO:0000313" key="4">
    <source>
        <dbReference type="EMBL" id="GAA1537852.1"/>
    </source>
</evidence>
<reference evidence="4 5" key="1">
    <citation type="journal article" date="2019" name="Int. J. Syst. Evol. Microbiol.">
        <title>The Global Catalogue of Microorganisms (GCM) 10K type strain sequencing project: providing services to taxonomists for standard genome sequencing and annotation.</title>
        <authorList>
            <consortium name="The Broad Institute Genomics Platform"/>
            <consortium name="The Broad Institute Genome Sequencing Center for Infectious Disease"/>
            <person name="Wu L."/>
            <person name="Ma J."/>
        </authorList>
    </citation>
    <scope>NUCLEOTIDE SEQUENCE [LARGE SCALE GENOMIC DNA]</scope>
    <source>
        <strain evidence="4 5">JCM 15933</strain>
    </source>
</reference>
<evidence type="ECO:0000256" key="2">
    <source>
        <dbReference type="SAM" id="MobiDB-lite"/>
    </source>
</evidence>
<keyword evidence="1" id="KW-0233">DNA recombination</keyword>
<evidence type="ECO:0000259" key="3">
    <source>
        <dbReference type="PROSITE" id="PS51898"/>
    </source>
</evidence>
<dbReference type="Gene3D" id="1.10.443.10">
    <property type="entry name" value="Intergrase catalytic core"/>
    <property type="match status" value="1"/>
</dbReference>
<dbReference type="PROSITE" id="PS51898">
    <property type="entry name" value="TYR_RECOMBINASE"/>
    <property type="match status" value="1"/>
</dbReference>
<gene>
    <name evidence="4" type="ORF">GCM10009827_065910</name>
</gene>
<dbReference type="SUPFAM" id="SSF56349">
    <property type="entry name" value="DNA breaking-rejoining enzymes"/>
    <property type="match status" value="1"/>
</dbReference>
<dbReference type="EMBL" id="BAAAQD010000014">
    <property type="protein sequence ID" value="GAA1537852.1"/>
    <property type="molecule type" value="Genomic_DNA"/>
</dbReference>
<protein>
    <recommendedName>
        <fullName evidence="3">Tyr recombinase domain-containing protein</fullName>
    </recommendedName>
</protein>
<name>A0ABN2BD12_9ACTN</name>
<evidence type="ECO:0000313" key="5">
    <source>
        <dbReference type="Proteomes" id="UP001501470"/>
    </source>
</evidence>
<dbReference type="Proteomes" id="UP001501470">
    <property type="component" value="Unassembled WGS sequence"/>
</dbReference>
<dbReference type="InterPro" id="IPR002104">
    <property type="entry name" value="Integrase_catalytic"/>
</dbReference>
<dbReference type="InterPro" id="IPR011010">
    <property type="entry name" value="DNA_brk_join_enz"/>
</dbReference>
<sequence>MGGPVQLGAGDRQPAADDPAPERGPPDTFDALTWNPAIEAAGIERSRETGTHALRHYFASVLLDAGESIKALAEYLGHWDPAFTLRQYTHLMPASQGRTRAAIDRVFNRQGTAQ</sequence>
<accession>A0ABN2BD12</accession>